<protein>
    <submittedName>
        <fullName evidence="6">Uncharacterized protein</fullName>
    </submittedName>
</protein>
<reference evidence="6" key="2">
    <citation type="journal article" date="2018" name="Nat. Plants">
        <title>Whole-genome landscape of Medicago truncatula symbiotic genes.</title>
        <authorList>
            <person name="Pecrix Y."/>
            <person name="Gamas P."/>
            <person name="Carrere S."/>
        </authorList>
    </citation>
    <scope>NUCLEOTIDE SEQUENCE</scope>
    <source>
        <tissue evidence="6">Leaves</tissue>
    </source>
</reference>
<dbReference type="Gramene" id="rna16455">
    <property type="protein sequence ID" value="RHN68149.1"/>
    <property type="gene ID" value="gene16455"/>
</dbReference>
<evidence type="ECO:0000313" key="5">
    <source>
        <dbReference type="EMBL" id="RHN68158.1"/>
    </source>
</evidence>
<reference evidence="7" key="1">
    <citation type="journal article" date="2018" name="Nat. Plants">
        <title>Whole-genome landscape of Medicago truncatula symbiotic genes.</title>
        <authorList>
            <person name="Pecrix Y."/>
            <person name="Staton S.E."/>
            <person name="Sallet E."/>
            <person name="Lelandais-Briere C."/>
            <person name="Moreau S."/>
            <person name="Carrere S."/>
            <person name="Blein T."/>
            <person name="Jardinaud M.F."/>
            <person name="Latrasse D."/>
            <person name="Zouine M."/>
            <person name="Zahm M."/>
            <person name="Kreplak J."/>
            <person name="Mayjonade B."/>
            <person name="Satge C."/>
            <person name="Perez M."/>
            <person name="Cauet S."/>
            <person name="Marande W."/>
            <person name="Chantry-Darmon C."/>
            <person name="Lopez-Roques C."/>
            <person name="Bouchez O."/>
            <person name="Berard A."/>
            <person name="Debelle F."/>
            <person name="Munos S."/>
            <person name="Bendahmane A."/>
            <person name="Berges H."/>
            <person name="Niebel A."/>
            <person name="Buitink J."/>
            <person name="Frugier F."/>
            <person name="Benhamed M."/>
            <person name="Crespi M."/>
            <person name="Gouzy J."/>
            <person name="Gamas P."/>
        </authorList>
    </citation>
    <scope>NUCLEOTIDE SEQUENCE [LARGE SCALE GENOMIC DNA]</scope>
    <source>
        <strain evidence="7">cv. Jemalong A17</strain>
    </source>
</reference>
<evidence type="ECO:0000256" key="1">
    <source>
        <dbReference type="SAM" id="MobiDB-lite"/>
    </source>
</evidence>
<dbReference type="EMBL" id="PSQE01000003">
    <property type="protein sequence ID" value="RHN68158.1"/>
    <property type="molecule type" value="Genomic_DNA"/>
</dbReference>
<dbReference type="EMBL" id="PSQE01000003">
    <property type="protein sequence ID" value="RHN68149.1"/>
    <property type="molecule type" value="Genomic_DNA"/>
</dbReference>
<dbReference type="EMBL" id="PSQE01000003">
    <property type="protein sequence ID" value="RHN68152.1"/>
    <property type="molecule type" value="Genomic_DNA"/>
</dbReference>
<feature type="compositionally biased region" description="Polar residues" evidence="1">
    <location>
        <begin position="99"/>
        <end position="112"/>
    </location>
</feature>
<sequence length="127" mass="14518">MIEVLSVNCDRQTSTPASIDIPRKETEHHVQQMVIPIRKAPLFGPPLPKEGTSNVYSTKVLLNNIIKNLCQQTQVINDQNRRIREMEESRSREMRGRSPTSMTTIRSPTPHSNIRRMSPTLDRSISP</sequence>
<dbReference type="Gramene" id="rna16461">
    <property type="protein sequence ID" value="RHN68152.1"/>
    <property type="gene ID" value="gene16461"/>
</dbReference>
<evidence type="ECO:0000313" key="3">
    <source>
        <dbReference type="EMBL" id="RHN68152.1"/>
    </source>
</evidence>
<evidence type="ECO:0000313" key="6">
    <source>
        <dbReference type="EMBL" id="RHN68159.1"/>
    </source>
</evidence>
<gene>
    <name evidence="2" type="ORF">MtrunA17_Chr3g0110671</name>
    <name evidence="3" type="ORF">MtrunA17_Chr3g0110731</name>
    <name evidence="4" type="ORF">MtrunA17_Chr3g0110761</name>
    <name evidence="5" type="ORF">MtrunA17_Chr3g0110801</name>
    <name evidence="6" type="ORF">MtrunA17_Chr3g0110821</name>
</gene>
<comment type="caution">
    <text evidence="6">The sequence shown here is derived from an EMBL/GenBank/DDBJ whole genome shotgun (WGS) entry which is preliminary data.</text>
</comment>
<evidence type="ECO:0000313" key="4">
    <source>
        <dbReference type="EMBL" id="RHN68155.1"/>
    </source>
</evidence>
<dbReference type="AlphaFoldDB" id="A0A396IR55"/>
<name>A0A396IR55_MEDTR</name>
<accession>A0A396IR55</accession>
<feature type="region of interest" description="Disordered" evidence="1">
    <location>
        <begin position="80"/>
        <end position="127"/>
    </location>
</feature>
<dbReference type="Gramene" id="rna16464">
    <property type="protein sequence ID" value="RHN68155.1"/>
    <property type="gene ID" value="gene16464"/>
</dbReference>
<dbReference type="EMBL" id="PSQE01000003">
    <property type="protein sequence ID" value="RHN68159.1"/>
    <property type="molecule type" value="Genomic_DNA"/>
</dbReference>
<dbReference type="Gramene" id="rna16468">
    <property type="protein sequence ID" value="RHN68158.1"/>
    <property type="gene ID" value="gene16468"/>
</dbReference>
<organism evidence="6">
    <name type="scientific">Medicago truncatula</name>
    <name type="common">Barrel medic</name>
    <name type="synonym">Medicago tribuloides</name>
    <dbReference type="NCBI Taxonomy" id="3880"/>
    <lineage>
        <taxon>Eukaryota</taxon>
        <taxon>Viridiplantae</taxon>
        <taxon>Streptophyta</taxon>
        <taxon>Embryophyta</taxon>
        <taxon>Tracheophyta</taxon>
        <taxon>Spermatophyta</taxon>
        <taxon>Magnoliopsida</taxon>
        <taxon>eudicotyledons</taxon>
        <taxon>Gunneridae</taxon>
        <taxon>Pentapetalae</taxon>
        <taxon>rosids</taxon>
        <taxon>fabids</taxon>
        <taxon>Fabales</taxon>
        <taxon>Fabaceae</taxon>
        <taxon>Papilionoideae</taxon>
        <taxon>50 kb inversion clade</taxon>
        <taxon>NPAAA clade</taxon>
        <taxon>Hologalegina</taxon>
        <taxon>IRL clade</taxon>
        <taxon>Trifolieae</taxon>
        <taxon>Medicago</taxon>
    </lineage>
</organism>
<proteinExistence type="predicted"/>
<evidence type="ECO:0000313" key="7">
    <source>
        <dbReference type="Proteomes" id="UP000265566"/>
    </source>
</evidence>
<dbReference type="EMBL" id="PSQE01000003">
    <property type="protein sequence ID" value="RHN68155.1"/>
    <property type="molecule type" value="Genomic_DNA"/>
</dbReference>
<dbReference type="Proteomes" id="UP000265566">
    <property type="component" value="Chromosome 3"/>
</dbReference>
<feature type="compositionally biased region" description="Basic and acidic residues" evidence="1">
    <location>
        <begin position="80"/>
        <end position="96"/>
    </location>
</feature>
<evidence type="ECO:0000313" key="2">
    <source>
        <dbReference type="EMBL" id="RHN68149.1"/>
    </source>
</evidence>
<dbReference type="Gramene" id="rna16470">
    <property type="protein sequence ID" value="RHN68159.1"/>
    <property type="gene ID" value="gene16470"/>
</dbReference>